<dbReference type="EMBL" id="AP027728">
    <property type="protein sequence ID" value="BDZ37416.1"/>
    <property type="molecule type" value="Genomic_DNA"/>
</dbReference>
<dbReference type="EMBL" id="AP027728">
    <property type="protein sequence ID" value="BDZ40680.1"/>
    <property type="molecule type" value="Genomic_DNA"/>
</dbReference>
<dbReference type="Proteomes" id="UP001321543">
    <property type="component" value="Chromosome"/>
</dbReference>
<organism evidence="2 3">
    <name type="scientific">Microbacterium suwonense</name>
    <dbReference type="NCBI Taxonomy" id="683047"/>
    <lineage>
        <taxon>Bacteria</taxon>
        <taxon>Bacillati</taxon>
        <taxon>Actinomycetota</taxon>
        <taxon>Actinomycetes</taxon>
        <taxon>Micrococcales</taxon>
        <taxon>Microbacteriaceae</taxon>
        <taxon>Microbacterium</taxon>
    </lineage>
</organism>
<gene>
    <name evidence="1" type="ORF">GCM10025863_00300</name>
    <name evidence="2" type="ORF">GCM10025863_32940</name>
</gene>
<accession>A0ABM8FY55</accession>
<reference evidence="2" key="3">
    <citation type="submission" date="2023-02" db="EMBL/GenBank/DDBJ databases">
        <authorList>
            <person name="Sun Q."/>
            <person name="Mori K."/>
        </authorList>
    </citation>
    <scope>NUCLEOTIDE SEQUENCE</scope>
    <source>
        <strain evidence="2">NBRC 106310</strain>
    </source>
</reference>
<evidence type="ECO:0000313" key="2">
    <source>
        <dbReference type="EMBL" id="BDZ40680.1"/>
    </source>
</evidence>
<protein>
    <submittedName>
        <fullName evidence="2">Uncharacterized protein</fullName>
    </submittedName>
</protein>
<evidence type="ECO:0000313" key="1">
    <source>
        <dbReference type="EMBL" id="BDZ37416.1"/>
    </source>
</evidence>
<evidence type="ECO:0000313" key="3">
    <source>
        <dbReference type="Proteomes" id="UP001321543"/>
    </source>
</evidence>
<reference evidence="2" key="1">
    <citation type="journal article" date="2014" name="Int. J. Syst. Evol. Microbiol.">
        <title>Complete genome of a new Firmicutes species belonging to the dominant human colonic microbiota ('Ruminococcus bicirculans') reveals two chromosomes and a selective capacity to utilize plant glucans.</title>
        <authorList>
            <consortium name="NISC Comparative Sequencing Program"/>
            <person name="Wegmann U."/>
            <person name="Louis P."/>
            <person name="Goesmann A."/>
            <person name="Henrissat B."/>
            <person name="Duncan S.H."/>
            <person name="Flint H.J."/>
        </authorList>
    </citation>
    <scope>NUCLEOTIDE SEQUENCE</scope>
    <source>
        <strain evidence="2">NBRC 106310</strain>
    </source>
</reference>
<name>A0ABM8FY55_9MICO</name>
<sequence>MSYTFSDMIVMVVSTTISEDRMPGTVTFVKRCQAFVPSSSAASICSTGTALIAADRMTIANPVWVQMKTISSMNVLISGLTASQLTGSPPNIVTMAFIRPSWSPCR</sequence>
<keyword evidence="3" id="KW-1185">Reference proteome</keyword>
<proteinExistence type="predicted"/>
<reference evidence="3" key="2">
    <citation type="journal article" date="2019" name="Int. J. Syst. Evol. Microbiol.">
        <title>The Global Catalogue of Microorganisms (GCM) 10K type strain sequencing project: providing services to taxonomists for standard genome sequencing and annotation.</title>
        <authorList>
            <consortium name="The Broad Institute Genomics Platform"/>
            <consortium name="The Broad Institute Genome Sequencing Center for Infectious Disease"/>
            <person name="Wu L."/>
            <person name="Ma J."/>
        </authorList>
    </citation>
    <scope>NUCLEOTIDE SEQUENCE [LARGE SCALE GENOMIC DNA]</scope>
    <source>
        <strain evidence="3">NBRC 106310</strain>
    </source>
</reference>